<organism evidence="2 3">
    <name type="scientific">Trichomonas vaginalis (strain ATCC PRA-98 / G3)</name>
    <dbReference type="NCBI Taxonomy" id="412133"/>
    <lineage>
        <taxon>Eukaryota</taxon>
        <taxon>Metamonada</taxon>
        <taxon>Parabasalia</taxon>
        <taxon>Trichomonadida</taxon>
        <taxon>Trichomonadidae</taxon>
        <taxon>Trichomonas</taxon>
    </lineage>
</organism>
<evidence type="ECO:0000313" key="2">
    <source>
        <dbReference type="EMBL" id="EAY20723.1"/>
    </source>
</evidence>
<proteinExistence type="predicted"/>
<dbReference type="RefSeq" id="XP_001581709.1">
    <property type="nucleotide sequence ID" value="XM_001581659.1"/>
</dbReference>
<accession>A2DFM0</accession>
<sequence>MFSAQRLWSGRSDAEIYYLQYDVDGAELANNFWFVYRDSNYLFSNLSLAQLNKASNLKKTFRHFAYVFPPITFVILYLPPLILHFFILHSEKKLQLILKTVDINSKNEAKETLILQNKDDGIKFADNTKETAKRAALLVLKGFWGFCFFFLILASSMVSIKMTENLSKLNSWNNFACSRLSLSVESLNTILICIVIQDVPGTYPEIYHDYFLDIAKIILDKLYEIDDNLISGTDDSEACKGFDEVLDKYNIYEPYKYYKNASLHQQIDIYRSYGTKILEDMKNRSEFEVSDVVNLLFLTDYIMFDRLLTVTERYFELCSLEYTKMWQNFVIITIFVVLCLISFFVTDLYYYHNRVSSYRGGLSIIKRINPYTLLNNKVFNQVFLKENESETTEKLTIEGSIIKGANEAIFCTNIYGIVEVTNNSVSSLLGYILLNKF</sequence>
<dbReference type="KEGG" id="tva:5466258"/>
<keyword evidence="1" id="KW-0812">Transmembrane</keyword>
<keyword evidence="3" id="KW-1185">Reference proteome</keyword>
<name>A2DFM0_TRIV3</name>
<keyword evidence="1" id="KW-1133">Transmembrane helix</keyword>
<feature type="transmembrane region" description="Helical" evidence="1">
    <location>
        <begin position="329"/>
        <end position="351"/>
    </location>
</feature>
<reference evidence="2" key="1">
    <citation type="submission" date="2006-10" db="EMBL/GenBank/DDBJ databases">
        <authorList>
            <person name="Amadeo P."/>
            <person name="Zhao Q."/>
            <person name="Wortman J."/>
            <person name="Fraser-Liggett C."/>
            <person name="Carlton J."/>
        </authorList>
    </citation>
    <scope>NUCLEOTIDE SEQUENCE</scope>
    <source>
        <strain evidence="2">G3</strain>
    </source>
</reference>
<keyword evidence="1" id="KW-0472">Membrane</keyword>
<reference evidence="2" key="2">
    <citation type="journal article" date="2007" name="Science">
        <title>Draft genome sequence of the sexually transmitted pathogen Trichomonas vaginalis.</title>
        <authorList>
            <person name="Carlton J.M."/>
            <person name="Hirt R.P."/>
            <person name="Silva J.C."/>
            <person name="Delcher A.L."/>
            <person name="Schatz M."/>
            <person name="Zhao Q."/>
            <person name="Wortman J.R."/>
            <person name="Bidwell S.L."/>
            <person name="Alsmark U.C.M."/>
            <person name="Besteiro S."/>
            <person name="Sicheritz-Ponten T."/>
            <person name="Noel C.J."/>
            <person name="Dacks J.B."/>
            <person name="Foster P.G."/>
            <person name="Simillion C."/>
            <person name="Van de Peer Y."/>
            <person name="Miranda-Saavedra D."/>
            <person name="Barton G.J."/>
            <person name="Westrop G.D."/>
            <person name="Mueller S."/>
            <person name="Dessi D."/>
            <person name="Fiori P.L."/>
            <person name="Ren Q."/>
            <person name="Paulsen I."/>
            <person name="Zhang H."/>
            <person name="Bastida-Corcuera F.D."/>
            <person name="Simoes-Barbosa A."/>
            <person name="Brown M.T."/>
            <person name="Hayes R.D."/>
            <person name="Mukherjee M."/>
            <person name="Okumura C.Y."/>
            <person name="Schneider R."/>
            <person name="Smith A.J."/>
            <person name="Vanacova S."/>
            <person name="Villalvazo M."/>
            <person name="Haas B.J."/>
            <person name="Pertea M."/>
            <person name="Feldblyum T.V."/>
            <person name="Utterback T.R."/>
            <person name="Shu C.L."/>
            <person name="Osoegawa K."/>
            <person name="de Jong P.J."/>
            <person name="Hrdy I."/>
            <person name="Horvathova L."/>
            <person name="Zubacova Z."/>
            <person name="Dolezal P."/>
            <person name="Malik S.B."/>
            <person name="Logsdon J.M. Jr."/>
            <person name="Henze K."/>
            <person name="Gupta A."/>
            <person name="Wang C.C."/>
            <person name="Dunne R.L."/>
            <person name="Upcroft J.A."/>
            <person name="Upcroft P."/>
            <person name="White O."/>
            <person name="Salzberg S.L."/>
            <person name="Tang P."/>
            <person name="Chiu C.-H."/>
            <person name="Lee Y.-S."/>
            <person name="Embley T.M."/>
            <person name="Coombs G.H."/>
            <person name="Mottram J.C."/>
            <person name="Tachezy J."/>
            <person name="Fraser-Liggett C.M."/>
            <person name="Johnson P.J."/>
        </authorList>
    </citation>
    <scope>NUCLEOTIDE SEQUENCE [LARGE SCALE GENOMIC DNA]</scope>
    <source>
        <strain evidence="2">G3</strain>
    </source>
</reference>
<feature type="transmembrane region" description="Helical" evidence="1">
    <location>
        <begin position="64"/>
        <end position="87"/>
    </location>
</feature>
<dbReference type="VEuPathDB" id="TrichDB:TVAGG3_0323910"/>
<protein>
    <submittedName>
        <fullName evidence="2">Uncharacterized protein</fullName>
    </submittedName>
</protein>
<evidence type="ECO:0000256" key="1">
    <source>
        <dbReference type="SAM" id="Phobius"/>
    </source>
</evidence>
<gene>
    <name evidence="2" type="ORF">TVAG_391070</name>
</gene>
<evidence type="ECO:0000313" key="3">
    <source>
        <dbReference type="Proteomes" id="UP000001542"/>
    </source>
</evidence>
<dbReference type="InParanoid" id="A2DFM0"/>
<dbReference type="AlphaFoldDB" id="A2DFM0"/>
<dbReference type="Proteomes" id="UP000001542">
    <property type="component" value="Unassembled WGS sequence"/>
</dbReference>
<dbReference type="EMBL" id="DS113195">
    <property type="protein sequence ID" value="EAY20723.1"/>
    <property type="molecule type" value="Genomic_DNA"/>
</dbReference>
<feature type="transmembrane region" description="Helical" evidence="1">
    <location>
        <begin position="143"/>
        <end position="160"/>
    </location>
</feature>
<dbReference type="VEuPathDB" id="TrichDB:TVAG_391070"/>